<dbReference type="InParanoid" id="I3EGC5"/>
<dbReference type="OMA" id="HENNSKY"/>
<sequence length="144" mass="16825">MAETRKSTFSVWKKIKTAIKSFTKGKKKIKPADTDNAYTNTDEEIVNEQEEQSWVAASPYTGEYGRKSLISSFLNNVEVNAETDAERIAMFIKEATGEVQEWWCQLTVKPCRWDDLKNWITEDMDSVEGIQRIRREHENNSKYY</sequence>
<protein>
    <submittedName>
        <fullName evidence="1">Uncharacterized protein</fullName>
    </submittedName>
</protein>
<dbReference type="Proteomes" id="UP000002872">
    <property type="component" value="Unassembled WGS sequence"/>
</dbReference>
<accession>I3EGC5</accession>
<dbReference type="HOGENOM" id="CLU_1796982_0_0_1"/>
<keyword evidence="2" id="KW-1185">Reference proteome</keyword>
<evidence type="ECO:0000313" key="2">
    <source>
        <dbReference type="Proteomes" id="UP000002872"/>
    </source>
</evidence>
<dbReference type="VEuPathDB" id="MicrosporidiaDB:NEQG_01716"/>
<name>I3EGC5_NEMP3</name>
<dbReference type="AlphaFoldDB" id="I3EGC5"/>
<organism evidence="1 2">
    <name type="scientific">Nematocida parisii (strain ERTm3)</name>
    <name type="common">Nematode killer fungus</name>
    <dbReference type="NCBI Taxonomy" id="935791"/>
    <lineage>
        <taxon>Eukaryota</taxon>
        <taxon>Fungi</taxon>
        <taxon>Fungi incertae sedis</taxon>
        <taxon>Microsporidia</taxon>
        <taxon>Nematocida</taxon>
    </lineage>
</organism>
<evidence type="ECO:0000313" key="1">
    <source>
        <dbReference type="EMBL" id="EIJ88272.1"/>
    </source>
</evidence>
<gene>
    <name evidence="1" type="ORF">NEQG_01716</name>
</gene>
<reference evidence="1" key="1">
    <citation type="submission" date="2011-01" db="EMBL/GenBank/DDBJ databases">
        <title>The Genome Sequence of Nematocida parisii strain ERTm3.</title>
        <authorList>
            <consortium name="The Broad Institute Genome Sequencing Platform"/>
            <consortium name="The Broad Institute Genome Sequencing Center for Infectious Disease"/>
            <person name="Cuomo C."/>
            <person name="Troemel E."/>
            <person name="Young S.K."/>
            <person name="Zeng Q."/>
            <person name="Gargeya S."/>
            <person name="Fitzgerald M."/>
            <person name="Haas B."/>
            <person name="Abouelleil A."/>
            <person name="Alvarado L."/>
            <person name="Arachchi H.M."/>
            <person name="Berlin A."/>
            <person name="Chapman S.B."/>
            <person name="Gearin G."/>
            <person name="Goldberg J."/>
            <person name="Griggs A."/>
            <person name="Gujja S."/>
            <person name="Hansen M."/>
            <person name="Heiman D."/>
            <person name="Howarth C."/>
            <person name="Larimer J."/>
            <person name="Lui A."/>
            <person name="MacDonald P.J.P."/>
            <person name="McCowen C."/>
            <person name="Montmayeur A."/>
            <person name="Murphy C."/>
            <person name="Neiman D."/>
            <person name="Pearson M."/>
            <person name="Priest M."/>
            <person name="Roberts A."/>
            <person name="Saif S."/>
            <person name="Shea T."/>
            <person name="Sisk P."/>
            <person name="Stolte C."/>
            <person name="Sykes S."/>
            <person name="Wortman J."/>
            <person name="Nusbaum C."/>
            <person name="Birren B."/>
        </authorList>
    </citation>
    <scope>NUCLEOTIDE SEQUENCE</scope>
    <source>
        <strain evidence="1">ERTm3</strain>
    </source>
</reference>
<dbReference type="OrthoDB" id="2187371at2759"/>
<proteinExistence type="predicted"/>
<dbReference type="EMBL" id="GL870879">
    <property type="protein sequence ID" value="EIJ88272.1"/>
    <property type="molecule type" value="Genomic_DNA"/>
</dbReference>